<feature type="compositionally biased region" description="Low complexity" evidence="1">
    <location>
        <begin position="93"/>
        <end position="111"/>
    </location>
</feature>
<name>A0A2I6SFN7_9ACTN</name>
<keyword evidence="2" id="KW-1133">Transmembrane helix</keyword>
<keyword evidence="2" id="KW-0812">Transmembrane</keyword>
<protein>
    <submittedName>
        <fullName evidence="3">Uncharacterized protein</fullName>
    </submittedName>
</protein>
<feature type="region of interest" description="Disordered" evidence="1">
    <location>
        <begin position="361"/>
        <end position="390"/>
    </location>
</feature>
<reference evidence="3" key="1">
    <citation type="journal article" date="2018" name="J. Nat. Prod.">
        <title>Identification and Proposed Relative and Absolute Configurations of Niphimycins C-E from the Marine-Derived Streptomyces sp. IMB7-145 by Genomic Analysis.</title>
        <authorList>
            <person name="Hu Y."/>
            <person name="Wang M."/>
            <person name="Wu C."/>
            <person name="Tan Y."/>
            <person name="Li J."/>
            <person name="Hao X."/>
            <person name="Duan Y."/>
            <person name="Guan Y."/>
            <person name="Shang X."/>
            <person name="Wang Y."/>
            <person name="Xiao C."/>
            <person name="Gan M."/>
        </authorList>
    </citation>
    <scope>NUCLEOTIDE SEQUENCE</scope>
    <source>
        <strain evidence="3">IMB7-145</strain>
    </source>
</reference>
<evidence type="ECO:0000256" key="2">
    <source>
        <dbReference type="SAM" id="Phobius"/>
    </source>
</evidence>
<feature type="compositionally biased region" description="Pro residues" evidence="1">
    <location>
        <begin position="261"/>
        <end position="271"/>
    </location>
</feature>
<gene>
    <name evidence="3" type="primary">npm1</name>
</gene>
<feature type="region of interest" description="Disordered" evidence="1">
    <location>
        <begin position="1"/>
        <end position="345"/>
    </location>
</feature>
<proteinExistence type="predicted"/>
<feature type="compositionally biased region" description="Basic and acidic residues" evidence="1">
    <location>
        <begin position="174"/>
        <end position="205"/>
    </location>
</feature>
<feature type="compositionally biased region" description="Low complexity" evidence="1">
    <location>
        <begin position="239"/>
        <end position="253"/>
    </location>
</feature>
<dbReference type="EMBL" id="MF671979">
    <property type="protein sequence ID" value="AUO16393.1"/>
    <property type="molecule type" value="Genomic_DNA"/>
</dbReference>
<feature type="transmembrane region" description="Helical" evidence="2">
    <location>
        <begin position="829"/>
        <end position="849"/>
    </location>
</feature>
<feature type="compositionally biased region" description="Basic and acidic residues" evidence="1">
    <location>
        <begin position="214"/>
        <end position="234"/>
    </location>
</feature>
<feature type="compositionally biased region" description="Polar residues" evidence="1">
    <location>
        <begin position="305"/>
        <end position="316"/>
    </location>
</feature>
<evidence type="ECO:0000256" key="1">
    <source>
        <dbReference type="SAM" id="MobiDB-lite"/>
    </source>
</evidence>
<keyword evidence="2" id="KW-0472">Membrane</keyword>
<accession>A0A2I6SFN7</accession>
<evidence type="ECO:0000313" key="3">
    <source>
        <dbReference type="EMBL" id="AUO16393.1"/>
    </source>
</evidence>
<feature type="compositionally biased region" description="Low complexity" evidence="1">
    <location>
        <begin position="361"/>
        <end position="374"/>
    </location>
</feature>
<feature type="region of interest" description="Disordered" evidence="1">
    <location>
        <begin position="885"/>
        <end position="943"/>
    </location>
</feature>
<feature type="transmembrane region" description="Helical" evidence="2">
    <location>
        <begin position="748"/>
        <end position="768"/>
    </location>
</feature>
<sequence length="1547" mass="168168">MPPPKALAQRPRVSKTVPVPTQDRPEVHGPTRPQFPPSNAAVTAALSGGRGPATLPPSSARLPPAGQDTVGNGAVAAARRTEPGPRQPPTAEPAPAEAAEATPAASGSAPETKARPGPGADPKFATLKKDVRRKKRSVASSHPPPRTEAGAAQDAARPPKDDEEAQGKTANAEKMNEAKPKDFDKDAFIRAVEKAIAEKAPKNLDEADTFADSGKADEVRAEVHGKVGDGKADSAEQIATTTAAPPDTSAAVPKKVVPLAPDRPPGAPVTPNPANAVPDKLPPSATDMSAGPAKLRQRMAGAQVTEGQLQKSNEPTFQKALSEKKAAERHSEAAPGRMRGHEKKELNAATAQAKRLGAAAMGAMGAQRARTGQQVGAGKSGAKGRDEEKRAQVTTLLQGVFDTMKKDVEAILDGLDKLVDDQFGRGEKAARDAFTAEHQRKMDEYKDRRYSGVTGKLRWVRDKFAGLPAEADKIFEEARDNYVRRMRQVISDVADTIGTELNRAKHRIAQGRAELQAAVRELPADLRSIGQQAAAEFTEKFDELTQSVDDKGTQLVDTLATKYTDALKSVDDEIAAEKEKNKGLVAKAVDAVKAVINTILELKRLLLSVLAKAASAVMLILKDPIGFLRNLVSAVGAGLRQFLRNIGRHLQQGILSWLLGRTAEAGIELPSKFDTQGVLKMLASLLGLTWQSIRARIIRKVPKMEPAVAAAETAVPLVAEVRKRGVAGMWEDLKTRVGDLRKDLLDKVIAYVTPTIVVAGIMWVISLLNPPSAFVRAVKLIIDIVRFIVTQARQIFEFVNAVLDAVIAIARGGSGGVPGLIEQALARSIPVLLGVLAAILGVGGIASRVKGIVQAMSKPVGRAVDWVIDKIVGLVKKLWAKIKSRFDKKKPKPRPKRRPDRKRPGGPRRRKRPDQRRRPDRRRPKRRGDPKKRRPDKRSKKDMLRALDAAVREATRLLNAEGATEESIREGLPDIKRRHRLTRIELKKKNSDTYAVMVAINPSKSTSYKELFPYRIDRAQGKFPIKRHPHAVVQLQPIDQPIEGNDRWIGFVVNMAAIPGEITKNPTVAIRYLDKAWQGTGALHAQDMAAARTAVVIGINSFERLNPQEGDAIGGAINSVGRKPELLMAVFGFVWTPRWVKGKRNRKVDIQEVRAAYQQLEGSNKRRAEANEKGLRDKGALPYGIFRDEVIRSEYTKSAVNILKDVNQQVHIVSQDADTGVAAISGVGVLRAYERVLTEMGAHPLLTIGGYHFDDFDWGRKADRRAKQLTRLANELDRAIRVGIAKKYPQMLYPTEPNLLIKAWDGQEGRVSGIFQDARGLALLEVQGLLFGARGAEGRAMRNALMKAFGTDFSVAYAPDASTGTSPLPGDEARGLTVTPTAVRRAAQGRMRVRGGEETLRTAHRMYALIIQSQSNASARTLAREFTRATPGLDETAQRLLQNKIFSYVEDTAMLMADNPSLTGGSPAVRALKKRLDADVEALNRLQAVSEDPAVKQAVDKAHETTQEIISAMTAPQLAKVWKNISLALDAVTKKPSEGRGRRGDRR</sequence>
<feature type="compositionally biased region" description="Basic residues" evidence="1">
    <location>
        <begin position="885"/>
        <end position="938"/>
    </location>
</feature>
<feature type="compositionally biased region" description="Basic and acidic residues" evidence="1">
    <location>
        <begin position="321"/>
        <end position="332"/>
    </location>
</feature>
<organism evidence="3">
    <name type="scientific">Streptomyces sp. IMB7-145</name>
    <dbReference type="NCBI Taxonomy" id="2070498"/>
    <lineage>
        <taxon>Bacteria</taxon>
        <taxon>Bacillati</taxon>
        <taxon>Actinomycetota</taxon>
        <taxon>Actinomycetes</taxon>
        <taxon>Kitasatosporales</taxon>
        <taxon>Streptomycetaceae</taxon>
        <taxon>Streptomyces</taxon>
    </lineage>
</organism>